<evidence type="ECO:0000313" key="5">
    <source>
        <dbReference type="EMBL" id="ELR09381.1"/>
    </source>
</evidence>
<feature type="repeat" description="ANK" evidence="3">
    <location>
        <begin position="425"/>
        <end position="457"/>
    </location>
</feature>
<feature type="repeat" description="ANK" evidence="3">
    <location>
        <begin position="359"/>
        <end position="391"/>
    </location>
</feature>
<protein>
    <recommendedName>
        <fullName evidence="4">GPI inositol-deacylase winged helix domain-containing protein</fullName>
    </recommendedName>
</protein>
<dbReference type="PROSITE" id="PS50088">
    <property type="entry name" value="ANK_REPEAT"/>
    <property type="match status" value="6"/>
</dbReference>
<proteinExistence type="predicted"/>
<dbReference type="SUPFAM" id="SSF48403">
    <property type="entry name" value="Ankyrin repeat"/>
    <property type="match status" value="1"/>
</dbReference>
<dbReference type="PANTHER" id="PTHR24166">
    <property type="entry name" value="ROLLING PEBBLES, ISOFORM B"/>
    <property type="match status" value="1"/>
</dbReference>
<dbReference type="InterPro" id="IPR002110">
    <property type="entry name" value="Ankyrin_rpt"/>
</dbReference>
<dbReference type="STRING" id="658429.L8GBG7"/>
<dbReference type="Proteomes" id="UP000011064">
    <property type="component" value="Unassembled WGS sequence"/>
</dbReference>
<gene>
    <name evidence="5" type="ORF">GMDG_03945</name>
</gene>
<dbReference type="AlphaFoldDB" id="L8GBG7"/>
<dbReference type="InterPro" id="IPR036770">
    <property type="entry name" value="Ankyrin_rpt-contain_sf"/>
</dbReference>
<dbReference type="PROSITE" id="PS50297">
    <property type="entry name" value="ANK_REP_REGION"/>
    <property type="match status" value="6"/>
</dbReference>
<organism evidence="5 6">
    <name type="scientific">Pseudogymnoascus destructans (strain ATCC MYA-4855 / 20631-21)</name>
    <name type="common">Bat white-nose syndrome fungus</name>
    <name type="synonym">Geomyces destructans</name>
    <dbReference type="NCBI Taxonomy" id="658429"/>
    <lineage>
        <taxon>Eukaryota</taxon>
        <taxon>Fungi</taxon>
        <taxon>Dikarya</taxon>
        <taxon>Ascomycota</taxon>
        <taxon>Pezizomycotina</taxon>
        <taxon>Leotiomycetes</taxon>
        <taxon>Thelebolales</taxon>
        <taxon>Thelebolaceae</taxon>
        <taxon>Pseudogymnoascus</taxon>
    </lineage>
</organism>
<dbReference type="PANTHER" id="PTHR24166:SF48">
    <property type="entry name" value="PROTEIN VAPYRIN"/>
    <property type="match status" value="1"/>
</dbReference>
<name>L8GBG7_PSED2</name>
<keyword evidence="2 3" id="KW-0040">ANK repeat</keyword>
<dbReference type="Pfam" id="PF22939">
    <property type="entry name" value="WHD_GPIID"/>
    <property type="match status" value="1"/>
</dbReference>
<sequence>MKTDDAIRQALTDLPKDLSETFSRILRKAEGSGKTYQRRILELVTIAHRPLTAEELRDALSVDPGDAVWNWSRSLNNVNSILACCGSLLTLDEEEKTIRLVHHSVKQFLLSEFEDSATIAITIDGANKTMAGIIVTCLNYSVFATQLSTTVFPQIMTASAPSQIIRSMPDLSSTVQSLALKLLKSRKKPDLDIGKTLAETSKLFSSRPMDEFQIYSYAKLYWLQHIFFISEKEPVMEWQEAVLKLLLDSDIVDTNSKDDEGRMPLSFAAENGHEEIVKLLLFKGAKPDAEDGYGQTPFSWATENGHMAVVKLLLDGGANLESEDYSGYTPLQWAARDGHREVVKLLLNKGVSLELESNGGRTPLSWAAENGHEAVVELLLNEGAKLETKYSTGYIPLSWAAENGHREVVRLLLNKGAKVESTSNRGRTPLSFAARKGHEAVVKLLLNNGAKLESTNDSGRTAAEYGREAVVRLLLDEGAKLESKDIDGQTPLLWATRNGHDAVAKLLSSIT</sequence>
<feature type="repeat" description="ANK" evidence="3">
    <location>
        <begin position="326"/>
        <end position="358"/>
    </location>
</feature>
<evidence type="ECO:0000256" key="2">
    <source>
        <dbReference type="ARBA" id="ARBA00023043"/>
    </source>
</evidence>
<feature type="domain" description="GPI inositol-deacylase winged helix" evidence="4">
    <location>
        <begin position="32"/>
        <end position="116"/>
    </location>
</feature>
<dbReference type="InParanoid" id="L8GBG7"/>
<feature type="repeat" description="ANK" evidence="3">
    <location>
        <begin position="392"/>
        <end position="424"/>
    </location>
</feature>
<dbReference type="Pfam" id="PF12796">
    <property type="entry name" value="Ank_2"/>
    <property type="match status" value="3"/>
</dbReference>
<dbReference type="SMART" id="SM00248">
    <property type="entry name" value="ANK"/>
    <property type="match status" value="8"/>
</dbReference>
<evidence type="ECO:0000313" key="6">
    <source>
        <dbReference type="Proteomes" id="UP000011064"/>
    </source>
</evidence>
<dbReference type="OrthoDB" id="7464126at2759"/>
<dbReference type="PRINTS" id="PR01415">
    <property type="entry name" value="ANKYRIN"/>
</dbReference>
<keyword evidence="1" id="KW-0677">Repeat</keyword>
<dbReference type="HOGENOM" id="CLU_000288_34_14_1"/>
<evidence type="ECO:0000259" key="4">
    <source>
        <dbReference type="Pfam" id="PF22939"/>
    </source>
</evidence>
<evidence type="ECO:0000256" key="1">
    <source>
        <dbReference type="ARBA" id="ARBA00022737"/>
    </source>
</evidence>
<reference evidence="6" key="1">
    <citation type="submission" date="2010-09" db="EMBL/GenBank/DDBJ databases">
        <title>The genome sequence of Geomyces destructans 20631-21.</title>
        <authorList>
            <consortium name="The Broad Institute Genome Sequencing Platform"/>
            <person name="Cuomo C.A."/>
            <person name="Blehert D.S."/>
            <person name="Lorch J.M."/>
            <person name="Young S.K."/>
            <person name="Zeng Q."/>
            <person name="Gargeya S."/>
            <person name="Fitzgerald M."/>
            <person name="Haas B."/>
            <person name="Abouelleil A."/>
            <person name="Alvarado L."/>
            <person name="Arachchi H.M."/>
            <person name="Berlin A."/>
            <person name="Brown A."/>
            <person name="Chapman S.B."/>
            <person name="Chen Z."/>
            <person name="Dunbar C."/>
            <person name="Freedman E."/>
            <person name="Gearin G."/>
            <person name="Gellesch M."/>
            <person name="Goldberg J."/>
            <person name="Griggs A."/>
            <person name="Gujja S."/>
            <person name="Heiman D."/>
            <person name="Howarth C."/>
            <person name="Larson L."/>
            <person name="Lui A."/>
            <person name="MacDonald P.J.P."/>
            <person name="Montmayeur A."/>
            <person name="Murphy C."/>
            <person name="Neiman D."/>
            <person name="Pearson M."/>
            <person name="Priest M."/>
            <person name="Roberts A."/>
            <person name="Saif S."/>
            <person name="Shea T."/>
            <person name="Shenoy N."/>
            <person name="Sisk P."/>
            <person name="Stolte C."/>
            <person name="Sykes S."/>
            <person name="Wortman J."/>
            <person name="Nusbaum C."/>
            <person name="Birren B."/>
        </authorList>
    </citation>
    <scope>NUCLEOTIDE SEQUENCE [LARGE SCALE GENOMIC DNA]</scope>
    <source>
        <strain evidence="6">ATCC MYA-4855 / 20631-21</strain>
    </source>
</reference>
<dbReference type="VEuPathDB" id="FungiDB:GMDG_03945"/>
<dbReference type="InterPro" id="IPR050889">
    <property type="entry name" value="Dendritic_Spine_Reg/Scaffold"/>
</dbReference>
<dbReference type="InterPro" id="IPR054471">
    <property type="entry name" value="GPIID_WHD"/>
</dbReference>
<keyword evidence="6" id="KW-1185">Reference proteome</keyword>
<dbReference type="EMBL" id="GL573236">
    <property type="protein sequence ID" value="ELR09381.1"/>
    <property type="molecule type" value="Genomic_DNA"/>
</dbReference>
<dbReference type="Pfam" id="PF13637">
    <property type="entry name" value="Ank_4"/>
    <property type="match status" value="1"/>
</dbReference>
<evidence type="ECO:0000256" key="3">
    <source>
        <dbReference type="PROSITE-ProRule" id="PRU00023"/>
    </source>
</evidence>
<feature type="repeat" description="ANK" evidence="3">
    <location>
        <begin position="260"/>
        <end position="292"/>
    </location>
</feature>
<accession>L8GBG7</accession>
<feature type="repeat" description="ANK" evidence="3">
    <location>
        <begin position="293"/>
        <end position="325"/>
    </location>
</feature>
<dbReference type="Gene3D" id="1.25.40.20">
    <property type="entry name" value="Ankyrin repeat-containing domain"/>
    <property type="match status" value="2"/>
</dbReference>